<dbReference type="HOGENOM" id="CLU_2293410_0_0_1"/>
<evidence type="ECO:0000313" key="2">
    <source>
        <dbReference type="Proteomes" id="UP000008063"/>
    </source>
</evidence>
<organism evidence="2">
    <name type="scientific">Serpula lacrymans var. lacrymans (strain S7.3)</name>
    <name type="common">Dry rot fungus</name>
    <dbReference type="NCBI Taxonomy" id="936435"/>
    <lineage>
        <taxon>Eukaryota</taxon>
        <taxon>Fungi</taxon>
        <taxon>Dikarya</taxon>
        <taxon>Basidiomycota</taxon>
        <taxon>Agaricomycotina</taxon>
        <taxon>Agaricomycetes</taxon>
        <taxon>Agaricomycetidae</taxon>
        <taxon>Boletales</taxon>
        <taxon>Coniophorineae</taxon>
        <taxon>Serpulaceae</taxon>
        <taxon>Serpula</taxon>
    </lineage>
</organism>
<accession>F8PZL6</accession>
<protein>
    <submittedName>
        <fullName evidence="1">Uncharacterized protein</fullName>
    </submittedName>
</protein>
<proteinExistence type="predicted"/>
<name>F8PZL6_SERL3</name>
<reference evidence="2" key="1">
    <citation type="journal article" date="2011" name="Science">
        <title>The plant cell wall-decomposing machinery underlies the functional diversity of forest fungi.</title>
        <authorList>
            <person name="Eastwood D.C."/>
            <person name="Floudas D."/>
            <person name="Binder M."/>
            <person name="Majcherczyk A."/>
            <person name="Schneider P."/>
            <person name="Aerts A."/>
            <person name="Asiegbu F.O."/>
            <person name="Baker S.E."/>
            <person name="Barry K."/>
            <person name="Bendiksby M."/>
            <person name="Blumentritt M."/>
            <person name="Coutinho P.M."/>
            <person name="Cullen D."/>
            <person name="de Vries R.P."/>
            <person name="Gathman A."/>
            <person name="Goodell B."/>
            <person name="Henrissat B."/>
            <person name="Ihrmark K."/>
            <person name="Kauserud H."/>
            <person name="Kohler A."/>
            <person name="LaButti K."/>
            <person name="Lapidus A."/>
            <person name="Lavin J.L."/>
            <person name="Lee Y.-H."/>
            <person name="Lindquist E."/>
            <person name="Lilly W."/>
            <person name="Lucas S."/>
            <person name="Morin E."/>
            <person name="Murat C."/>
            <person name="Oguiza J.A."/>
            <person name="Park J."/>
            <person name="Pisabarro A.G."/>
            <person name="Riley R."/>
            <person name="Rosling A."/>
            <person name="Salamov A."/>
            <person name="Schmidt O."/>
            <person name="Schmutz J."/>
            <person name="Skrede I."/>
            <person name="Stenlid J."/>
            <person name="Wiebenga A."/>
            <person name="Xie X."/>
            <person name="Kuees U."/>
            <person name="Hibbett D.S."/>
            <person name="Hoffmeister D."/>
            <person name="Hoegberg N."/>
            <person name="Martin F."/>
            <person name="Grigoriev I.V."/>
            <person name="Watkinson S.C."/>
        </authorList>
    </citation>
    <scope>NUCLEOTIDE SEQUENCE [LARGE SCALE GENOMIC DNA]</scope>
    <source>
        <strain evidence="2">strain S7.3</strain>
    </source>
</reference>
<dbReference type="Proteomes" id="UP000008063">
    <property type="component" value="Unassembled WGS sequence"/>
</dbReference>
<dbReference type="AlphaFoldDB" id="F8PZL6"/>
<dbReference type="EMBL" id="GL945481">
    <property type="protein sequence ID" value="EGN98338.1"/>
    <property type="molecule type" value="Genomic_DNA"/>
</dbReference>
<dbReference type="InParanoid" id="F8PZL6"/>
<gene>
    <name evidence="1" type="ORF">SERLA73DRAFT_183293</name>
</gene>
<keyword evidence="2" id="KW-1185">Reference proteome</keyword>
<sequence>MTGLLFEVLVYILLPCKKTAWTTGEWWVFFYLLKPQTFLSFPRTWWYSQLLLQNRFGYFPSPFSSGSYACSMASPSFLSNTYGPLYVDLHIHDNSFPERVS</sequence>
<evidence type="ECO:0000313" key="1">
    <source>
        <dbReference type="EMBL" id="EGN98338.1"/>
    </source>
</evidence>